<protein>
    <recommendedName>
        <fullName evidence="1">Clp R domain-containing protein</fullName>
    </recommendedName>
</protein>
<dbReference type="AlphaFoldDB" id="A0A919RQS1"/>
<evidence type="ECO:0000313" key="2">
    <source>
        <dbReference type="EMBL" id="GII97557.1"/>
    </source>
</evidence>
<dbReference type="Pfam" id="PF02861">
    <property type="entry name" value="Clp_N"/>
    <property type="match status" value="1"/>
</dbReference>
<name>A0A919RQS1_9ACTN</name>
<sequence>MSADLIRLTEVARHEAAGLGHRYVGTEHLLLGLLHEVGTEALGLGLQQARDQIIRVLHGDAL</sequence>
<evidence type="ECO:0000259" key="1">
    <source>
        <dbReference type="Pfam" id="PF02861"/>
    </source>
</evidence>
<dbReference type="Gene3D" id="1.10.1780.10">
    <property type="entry name" value="Clp, N-terminal domain"/>
    <property type="match status" value="1"/>
</dbReference>
<comment type="caution">
    <text evidence="2">The sequence shown here is derived from an EMBL/GenBank/DDBJ whole genome shotgun (WGS) entry which is preliminary data.</text>
</comment>
<gene>
    <name evidence="2" type="ORF">Ssi02_77880</name>
</gene>
<dbReference type="EMBL" id="BOOW01000062">
    <property type="protein sequence ID" value="GII97557.1"/>
    <property type="molecule type" value="Genomic_DNA"/>
</dbReference>
<proteinExistence type="predicted"/>
<reference evidence="2" key="1">
    <citation type="submission" date="2021-01" db="EMBL/GenBank/DDBJ databases">
        <title>Whole genome shotgun sequence of Sinosporangium siamense NBRC 109515.</title>
        <authorList>
            <person name="Komaki H."/>
            <person name="Tamura T."/>
        </authorList>
    </citation>
    <scope>NUCLEOTIDE SEQUENCE</scope>
    <source>
        <strain evidence="2">NBRC 109515</strain>
    </source>
</reference>
<feature type="domain" description="Clp R" evidence="1">
    <location>
        <begin position="1"/>
        <end position="36"/>
    </location>
</feature>
<dbReference type="SUPFAM" id="SSF81923">
    <property type="entry name" value="Double Clp-N motif"/>
    <property type="match status" value="1"/>
</dbReference>
<dbReference type="Proteomes" id="UP000606172">
    <property type="component" value="Unassembled WGS sequence"/>
</dbReference>
<dbReference type="InterPro" id="IPR004176">
    <property type="entry name" value="Clp_R_N"/>
</dbReference>
<evidence type="ECO:0000313" key="3">
    <source>
        <dbReference type="Proteomes" id="UP000606172"/>
    </source>
</evidence>
<accession>A0A919RQS1</accession>
<organism evidence="2 3">
    <name type="scientific">Sinosporangium siamense</name>
    <dbReference type="NCBI Taxonomy" id="1367973"/>
    <lineage>
        <taxon>Bacteria</taxon>
        <taxon>Bacillati</taxon>
        <taxon>Actinomycetota</taxon>
        <taxon>Actinomycetes</taxon>
        <taxon>Streptosporangiales</taxon>
        <taxon>Streptosporangiaceae</taxon>
        <taxon>Sinosporangium</taxon>
    </lineage>
</organism>
<dbReference type="InterPro" id="IPR036628">
    <property type="entry name" value="Clp_N_dom_sf"/>
</dbReference>
<keyword evidence="3" id="KW-1185">Reference proteome</keyword>